<dbReference type="SMART" id="SM00290">
    <property type="entry name" value="ZnF_UBP"/>
    <property type="match status" value="1"/>
</dbReference>
<dbReference type="GO" id="GO:0005737">
    <property type="term" value="C:cytoplasm"/>
    <property type="evidence" value="ECO:0007669"/>
    <property type="project" value="TreeGrafter"/>
</dbReference>
<dbReference type="Gene3D" id="3.30.40.10">
    <property type="entry name" value="Zinc/RING finger domain, C3HC4 (zinc finger)"/>
    <property type="match status" value="1"/>
</dbReference>
<dbReference type="Proteomes" id="UP000274822">
    <property type="component" value="Unassembled WGS sequence"/>
</dbReference>
<sequence length="299" mass="33660">KRFPSSTSSAAPATSFAAGSPGPDDNDANECSECGATESLWICLICGHIGCGRYQEAHAYHHFTATSHLYALELETQRVWDYAGDGYVHRLIQNKADGKLVELPSANANADEPGPRIAQEKLDAISLEYTYLLTSQLDSQRLYYEDQLTLVTTQLSTLSHQLRGLSVEVGTLRTDKEEADRRCVRAEREVRESERVRQSVEKRLENLQERCERVEREREEERELNASLRANQDHLKASLAGKDAKIADLEDQVRDLMLFLEARDRIEADPELHQATIEGVVPGPQQTPETSGRKKKGRR</sequence>
<reference evidence="5 6" key="1">
    <citation type="journal article" date="2018" name="New Phytol.">
        <title>Phylogenomics of Endogonaceae and evolution of mycorrhizas within Mucoromycota.</title>
        <authorList>
            <person name="Chang Y."/>
            <person name="Desiro A."/>
            <person name="Na H."/>
            <person name="Sandor L."/>
            <person name="Lipzen A."/>
            <person name="Clum A."/>
            <person name="Barry K."/>
            <person name="Grigoriev I.V."/>
            <person name="Martin F.M."/>
            <person name="Stajich J.E."/>
            <person name="Smith M.E."/>
            <person name="Bonito G."/>
            <person name="Spatafora J.W."/>
        </authorList>
    </citation>
    <scope>NUCLEOTIDE SEQUENCE [LARGE SCALE GENOMIC DNA]</scope>
    <source>
        <strain evidence="5 6">AD002</strain>
    </source>
</reference>
<feature type="region of interest" description="Disordered" evidence="3">
    <location>
        <begin position="276"/>
        <end position="299"/>
    </location>
</feature>
<feature type="non-terminal residue" evidence="5">
    <location>
        <position position="1"/>
    </location>
</feature>
<dbReference type="GO" id="GO:0007265">
    <property type="term" value="P:Ras protein signal transduction"/>
    <property type="evidence" value="ECO:0007669"/>
    <property type="project" value="TreeGrafter"/>
</dbReference>
<feature type="region of interest" description="Disordered" evidence="3">
    <location>
        <begin position="1"/>
        <end position="29"/>
    </location>
</feature>
<proteinExistence type="predicted"/>
<evidence type="ECO:0000256" key="2">
    <source>
        <dbReference type="SAM" id="Coils"/>
    </source>
</evidence>
<dbReference type="Pfam" id="PF02148">
    <property type="entry name" value="zf-UBP"/>
    <property type="match status" value="1"/>
</dbReference>
<dbReference type="GO" id="GO:0016567">
    <property type="term" value="P:protein ubiquitination"/>
    <property type="evidence" value="ECO:0007669"/>
    <property type="project" value="TreeGrafter"/>
</dbReference>
<protein>
    <recommendedName>
        <fullName evidence="4">UBP-type domain-containing protein</fullName>
    </recommendedName>
</protein>
<gene>
    <name evidence="5" type="ORF">BC938DRAFT_477122</name>
</gene>
<keyword evidence="2" id="KW-0175">Coiled coil</keyword>
<dbReference type="EMBL" id="RBNJ01026213">
    <property type="protein sequence ID" value="RUS15022.1"/>
    <property type="molecule type" value="Genomic_DNA"/>
</dbReference>
<feature type="coiled-coil region" evidence="2">
    <location>
        <begin position="169"/>
        <end position="231"/>
    </location>
</feature>
<evidence type="ECO:0000256" key="3">
    <source>
        <dbReference type="SAM" id="MobiDB-lite"/>
    </source>
</evidence>
<comment type="caution">
    <text evidence="5">The sequence shown here is derived from an EMBL/GenBank/DDBJ whole genome shotgun (WGS) entry which is preliminary data.</text>
</comment>
<keyword evidence="1" id="KW-0479">Metal-binding</keyword>
<keyword evidence="6" id="KW-1185">Reference proteome</keyword>
<dbReference type="PROSITE" id="PS50271">
    <property type="entry name" value="ZF_UBP"/>
    <property type="match status" value="1"/>
</dbReference>
<accession>A0A433PBW3</accession>
<evidence type="ECO:0000313" key="6">
    <source>
        <dbReference type="Proteomes" id="UP000274822"/>
    </source>
</evidence>
<evidence type="ECO:0000313" key="5">
    <source>
        <dbReference type="EMBL" id="RUS15022.1"/>
    </source>
</evidence>
<dbReference type="AlphaFoldDB" id="A0A433PBW3"/>
<keyword evidence="1" id="KW-0862">Zinc</keyword>
<organism evidence="5 6">
    <name type="scientific">Jimgerdemannia flammicorona</name>
    <dbReference type="NCBI Taxonomy" id="994334"/>
    <lineage>
        <taxon>Eukaryota</taxon>
        <taxon>Fungi</taxon>
        <taxon>Fungi incertae sedis</taxon>
        <taxon>Mucoromycota</taxon>
        <taxon>Mucoromycotina</taxon>
        <taxon>Endogonomycetes</taxon>
        <taxon>Endogonales</taxon>
        <taxon>Endogonaceae</taxon>
        <taxon>Jimgerdemannia</taxon>
    </lineage>
</organism>
<feature type="compositionally biased region" description="Low complexity" evidence="3">
    <location>
        <begin position="1"/>
        <end position="23"/>
    </location>
</feature>
<feature type="domain" description="UBP-type" evidence="4">
    <location>
        <begin position="13"/>
        <end position="107"/>
    </location>
</feature>
<dbReference type="SUPFAM" id="SSF57997">
    <property type="entry name" value="Tropomyosin"/>
    <property type="match status" value="1"/>
</dbReference>
<dbReference type="PANTHER" id="PTHR24007">
    <property type="entry name" value="BRCA1-ASSOCIATED PROTEIN"/>
    <property type="match status" value="1"/>
</dbReference>
<evidence type="ECO:0000259" key="4">
    <source>
        <dbReference type="PROSITE" id="PS50271"/>
    </source>
</evidence>
<dbReference type="GO" id="GO:0061630">
    <property type="term" value="F:ubiquitin protein ligase activity"/>
    <property type="evidence" value="ECO:0007669"/>
    <property type="project" value="TreeGrafter"/>
</dbReference>
<dbReference type="PANTHER" id="PTHR24007:SF7">
    <property type="entry name" value="BRCA1-ASSOCIATED PROTEIN"/>
    <property type="match status" value="1"/>
</dbReference>
<evidence type="ECO:0000256" key="1">
    <source>
        <dbReference type="PROSITE-ProRule" id="PRU00502"/>
    </source>
</evidence>
<name>A0A433PBW3_9FUNG</name>
<dbReference type="SUPFAM" id="SSF57850">
    <property type="entry name" value="RING/U-box"/>
    <property type="match status" value="1"/>
</dbReference>
<dbReference type="GO" id="GO:0008270">
    <property type="term" value="F:zinc ion binding"/>
    <property type="evidence" value="ECO:0007669"/>
    <property type="project" value="UniProtKB-KW"/>
</dbReference>
<dbReference type="InterPro" id="IPR013083">
    <property type="entry name" value="Znf_RING/FYVE/PHD"/>
</dbReference>
<keyword evidence="1" id="KW-0863">Zinc-finger</keyword>
<dbReference type="InterPro" id="IPR001607">
    <property type="entry name" value="Znf_UBP"/>
</dbReference>